<name>A0ACC3MWK2_9PEZI</name>
<dbReference type="EMBL" id="JAUTXU010000141">
    <property type="protein sequence ID" value="KAK3704272.1"/>
    <property type="molecule type" value="Genomic_DNA"/>
</dbReference>
<keyword evidence="2" id="KW-1185">Reference proteome</keyword>
<proteinExistence type="predicted"/>
<evidence type="ECO:0000313" key="1">
    <source>
        <dbReference type="EMBL" id="KAK3704272.1"/>
    </source>
</evidence>
<accession>A0ACC3MWK2</accession>
<comment type="caution">
    <text evidence="1">The sequence shown here is derived from an EMBL/GenBank/DDBJ whole genome shotgun (WGS) entry which is preliminary data.</text>
</comment>
<dbReference type="Proteomes" id="UP001281147">
    <property type="component" value="Unassembled WGS sequence"/>
</dbReference>
<evidence type="ECO:0000313" key="2">
    <source>
        <dbReference type="Proteomes" id="UP001281147"/>
    </source>
</evidence>
<organism evidence="1 2">
    <name type="scientific">Vermiconidia calcicola</name>
    <dbReference type="NCBI Taxonomy" id="1690605"/>
    <lineage>
        <taxon>Eukaryota</taxon>
        <taxon>Fungi</taxon>
        <taxon>Dikarya</taxon>
        <taxon>Ascomycota</taxon>
        <taxon>Pezizomycotina</taxon>
        <taxon>Dothideomycetes</taxon>
        <taxon>Dothideomycetidae</taxon>
        <taxon>Mycosphaerellales</taxon>
        <taxon>Extremaceae</taxon>
        <taxon>Vermiconidia</taxon>
    </lineage>
</organism>
<sequence length="102" mass="10772">MAPSDKKSLKDLAQENPTQLGDPVSLKAETSDNQPTQQDMPNKEPAARTVNQAPGNGEGNDNRSQVGDPVSLKAETSDNEPTEQDRGALGTGKSRGNGKPKM</sequence>
<gene>
    <name evidence="1" type="ORF">LTR37_013946</name>
</gene>
<reference evidence="1" key="1">
    <citation type="submission" date="2023-07" db="EMBL/GenBank/DDBJ databases">
        <title>Black Yeasts Isolated from many extreme environments.</title>
        <authorList>
            <person name="Coleine C."/>
            <person name="Stajich J.E."/>
            <person name="Selbmann L."/>
        </authorList>
    </citation>
    <scope>NUCLEOTIDE SEQUENCE</scope>
    <source>
        <strain evidence="1">CCFEE 5714</strain>
    </source>
</reference>
<protein>
    <submittedName>
        <fullName evidence="1">Uncharacterized protein</fullName>
    </submittedName>
</protein>